<dbReference type="InterPro" id="IPR000772">
    <property type="entry name" value="Ricin_B_lectin"/>
</dbReference>
<dbReference type="EMBL" id="CAJMWR010001220">
    <property type="protein sequence ID" value="CAE6418866.1"/>
    <property type="molecule type" value="Genomic_DNA"/>
</dbReference>
<dbReference type="AlphaFoldDB" id="A0A8H3ACI3"/>
<name>A0A8H3ACI3_9AGAM</name>
<comment type="caution">
    <text evidence="2">The sequence shown here is derived from an EMBL/GenBank/DDBJ whole genome shotgun (WGS) entry which is preliminary data.</text>
</comment>
<dbReference type="InterPro" id="IPR035992">
    <property type="entry name" value="Ricin_B-like_lectins"/>
</dbReference>
<evidence type="ECO:0000313" key="2">
    <source>
        <dbReference type="EMBL" id="CAE6418866.1"/>
    </source>
</evidence>
<accession>A0A8H3ACI3</accession>
<gene>
    <name evidence="2" type="ORF">RDB_LOCUS52410</name>
</gene>
<evidence type="ECO:0000259" key="1">
    <source>
        <dbReference type="Pfam" id="PF14200"/>
    </source>
</evidence>
<dbReference type="Gene3D" id="2.80.10.50">
    <property type="match status" value="1"/>
</dbReference>
<sequence length="133" mass="15081">MVTSGTYRIRNIQSGTILDLGKVEWVNVIGWEQNGRDNQLWYVECEGEMFLLRNCAAGNYVGVHNHRSGTKVHGCGCRFFWELTGSGNTYQIGIPGQNRAMELDQGHSANGTAVFIRDKNDKGCQKWYFEMIK</sequence>
<protein>
    <recommendedName>
        <fullName evidence="1">Ricin B lectin domain-containing protein</fullName>
    </recommendedName>
</protein>
<organism evidence="2 3">
    <name type="scientific">Rhizoctonia solani</name>
    <dbReference type="NCBI Taxonomy" id="456999"/>
    <lineage>
        <taxon>Eukaryota</taxon>
        <taxon>Fungi</taxon>
        <taxon>Dikarya</taxon>
        <taxon>Basidiomycota</taxon>
        <taxon>Agaricomycotina</taxon>
        <taxon>Agaricomycetes</taxon>
        <taxon>Cantharellales</taxon>
        <taxon>Ceratobasidiaceae</taxon>
        <taxon>Rhizoctonia</taxon>
    </lineage>
</organism>
<proteinExistence type="predicted"/>
<dbReference type="Proteomes" id="UP000663840">
    <property type="component" value="Unassembled WGS sequence"/>
</dbReference>
<dbReference type="Pfam" id="PF14200">
    <property type="entry name" value="RicinB_lectin_2"/>
    <property type="match status" value="1"/>
</dbReference>
<dbReference type="SUPFAM" id="SSF50370">
    <property type="entry name" value="Ricin B-like lectins"/>
    <property type="match status" value="1"/>
</dbReference>
<dbReference type="CDD" id="cd23422">
    <property type="entry name" value="beta-trefoil_Ricin_MPL_CNL"/>
    <property type="match status" value="1"/>
</dbReference>
<evidence type="ECO:0000313" key="3">
    <source>
        <dbReference type="Proteomes" id="UP000663840"/>
    </source>
</evidence>
<dbReference type="PROSITE" id="PS50231">
    <property type="entry name" value="RICIN_B_LECTIN"/>
    <property type="match status" value="1"/>
</dbReference>
<reference evidence="2" key="1">
    <citation type="submission" date="2021-01" db="EMBL/GenBank/DDBJ databases">
        <authorList>
            <person name="Kaushik A."/>
        </authorList>
    </citation>
    <scope>NUCLEOTIDE SEQUENCE</scope>
    <source>
        <strain evidence="2">AG1-1A</strain>
    </source>
</reference>
<feature type="domain" description="Ricin B lectin" evidence="1">
    <location>
        <begin position="37"/>
        <end position="114"/>
    </location>
</feature>